<keyword evidence="2" id="KW-1185">Reference proteome</keyword>
<reference evidence="2" key="1">
    <citation type="submission" date="2015-08" db="EMBL/GenBank/DDBJ databases">
        <authorList>
            <person name="Varghese N."/>
        </authorList>
    </citation>
    <scope>NUCLEOTIDE SEQUENCE [LARGE SCALE GENOMIC DNA]</scope>
    <source>
        <strain evidence="2">DSM 18181</strain>
    </source>
</reference>
<gene>
    <name evidence="1" type="ORF">Ga0061069_104103</name>
</gene>
<name>A0A0K6HZL8_9BURK</name>
<evidence type="ECO:0000313" key="2">
    <source>
        <dbReference type="Proteomes" id="UP000183649"/>
    </source>
</evidence>
<sequence>MYNDLLELPQRVIATARIGVRPELRDIETASRQLIAARTELQRRGRSALDLEPARVAIAVLRLGHMPHRNACIGAVAALADVMTDPEPLDGDV</sequence>
<proteinExistence type="predicted"/>
<dbReference type="RefSeq" id="WP_055450256.1">
    <property type="nucleotide sequence ID" value="NZ_CYHF01000004.1"/>
</dbReference>
<dbReference type="EMBL" id="CYHF01000004">
    <property type="protein sequence ID" value="CUA96354.1"/>
    <property type="molecule type" value="Genomic_DNA"/>
</dbReference>
<dbReference type="AlphaFoldDB" id="A0A0K6HZL8"/>
<dbReference type="Proteomes" id="UP000183649">
    <property type="component" value="Unassembled WGS sequence"/>
</dbReference>
<dbReference type="STRING" id="339866.GCA_001418255_01337"/>
<organism evidence="1 2">
    <name type="scientific">Thiomonas bhubaneswarensis</name>
    <dbReference type="NCBI Taxonomy" id="339866"/>
    <lineage>
        <taxon>Bacteria</taxon>
        <taxon>Pseudomonadati</taxon>
        <taxon>Pseudomonadota</taxon>
        <taxon>Betaproteobacteria</taxon>
        <taxon>Burkholderiales</taxon>
        <taxon>Thiomonas</taxon>
    </lineage>
</organism>
<protein>
    <submittedName>
        <fullName evidence="1">Uncharacterized protein</fullName>
    </submittedName>
</protein>
<accession>A0A0K6HZL8</accession>
<evidence type="ECO:0000313" key="1">
    <source>
        <dbReference type="EMBL" id="CUA96354.1"/>
    </source>
</evidence>